<dbReference type="KEGG" id="cin:104265600"/>
<dbReference type="Proteomes" id="UP000008144">
    <property type="component" value="Chromosome 4"/>
</dbReference>
<reference evidence="1" key="2">
    <citation type="journal article" date="2008" name="Genome Biol.">
        <title>Improved genome assembly and evidence-based global gene model set for the chordate Ciona intestinalis: new insight into intron and operon populations.</title>
        <authorList>
            <person name="Satou Y."/>
            <person name="Mineta K."/>
            <person name="Ogasawara M."/>
            <person name="Sasakura Y."/>
            <person name="Shoguchi E."/>
            <person name="Ueno K."/>
            <person name="Yamada L."/>
            <person name="Matsumoto J."/>
            <person name="Wasserscheid J."/>
            <person name="Dewar K."/>
            <person name="Wiley G.B."/>
            <person name="Macmil S.L."/>
            <person name="Roe B.A."/>
            <person name="Zeller R.W."/>
            <person name="Hastings K.E."/>
            <person name="Lemaire P."/>
            <person name="Lindquist E."/>
            <person name="Endo T."/>
            <person name="Hotta K."/>
            <person name="Inaba K."/>
        </authorList>
    </citation>
    <scope>NUCLEOTIDE SEQUENCE [LARGE SCALE GENOMIC DNA]</scope>
    <source>
        <strain evidence="1">wild type</strain>
    </source>
</reference>
<reference evidence="1" key="3">
    <citation type="submission" date="2025-08" db="UniProtKB">
        <authorList>
            <consortium name="Ensembl"/>
        </authorList>
    </citation>
    <scope>IDENTIFICATION</scope>
</reference>
<dbReference type="AlphaFoldDB" id="F6UH06"/>
<dbReference type="EMBL" id="EAAA01001923">
    <property type="status" value="NOT_ANNOTATED_CDS"/>
    <property type="molecule type" value="Genomic_DNA"/>
</dbReference>
<evidence type="ECO:0000313" key="1">
    <source>
        <dbReference type="Ensembl" id="ENSCINP00000008824.3"/>
    </source>
</evidence>
<accession>A0A1W2W525</accession>
<dbReference type="Ensembl" id="ENSCINT00000008824.3">
    <property type="protein sequence ID" value="ENSCINP00000008824.3"/>
    <property type="gene ID" value="ENSCING00000004275.3"/>
</dbReference>
<protein>
    <submittedName>
        <fullName evidence="1">Uncharacterized protein</fullName>
    </submittedName>
</protein>
<dbReference type="InParanoid" id="F6UH06"/>
<dbReference type="GeneID" id="104265600"/>
<organism evidence="1 2">
    <name type="scientific">Ciona intestinalis</name>
    <name type="common">Transparent sea squirt</name>
    <name type="synonym">Ascidia intestinalis</name>
    <dbReference type="NCBI Taxonomy" id="7719"/>
    <lineage>
        <taxon>Eukaryota</taxon>
        <taxon>Metazoa</taxon>
        <taxon>Chordata</taxon>
        <taxon>Tunicata</taxon>
        <taxon>Ascidiacea</taxon>
        <taxon>Phlebobranchia</taxon>
        <taxon>Cionidae</taxon>
        <taxon>Ciona</taxon>
    </lineage>
</organism>
<dbReference type="HOGENOM" id="CLU_2144970_0_0_1"/>
<accession>F6UH06</accession>
<evidence type="ECO:0000313" key="2">
    <source>
        <dbReference type="Proteomes" id="UP000008144"/>
    </source>
</evidence>
<proteinExistence type="predicted"/>
<reference evidence="1" key="4">
    <citation type="submission" date="2025-09" db="UniProtKB">
        <authorList>
            <consortium name="Ensembl"/>
        </authorList>
    </citation>
    <scope>IDENTIFICATION</scope>
</reference>
<sequence length="112" mass="12986">MGWKHALNDDEKKDILKILQEFGNYVPDRLESYVRPLVGLPRQGNQGPLEKYFCTSYGEYKIRWRVGNSGPWKGIQCSRDRDELHGVILQGNILLQFICNTDIDDETNCQIL</sequence>
<keyword evidence="2" id="KW-1185">Reference proteome</keyword>
<reference evidence="2" key="1">
    <citation type="journal article" date="2002" name="Science">
        <title>The draft genome of Ciona intestinalis: insights into chordate and vertebrate origins.</title>
        <authorList>
            <person name="Dehal P."/>
            <person name="Satou Y."/>
            <person name="Campbell R.K."/>
            <person name="Chapman J."/>
            <person name="Degnan B."/>
            <person name="De Tomaso A."/>
            <person name="Davidson B."/>
            <person name="Di Gregorio A."/>
            <person name="Gelpke M."/>
            <person name="Goodstein D.M."/>
            <person name="Harafuji N."/>
            <person name="Hastings K.E."/>
            <person name="Ho I."/>
            <person name="Hotta K."/>
            <person name="Huang W."/>
            <person name="Kawashima T."/>
            <person name="Lemaire P."/>
            <person name="Martinez D."/>
            <person name="Meinertzhagen I.A."/>
            <person name="Necula S."/>
            <person name="Nonaka M."/>
            <person name="Putnam N."/>
            <person name="Rash S."/>
            <person name="Saiga H."/>
            <person name="Satake M."/>
            <person name="Terry A."/>
            <person name="Yamada L."/>
            <person name="Wang H.G."/>
            <person name="Awazu S."/>
            <person name="Azumi K."/>
            <person name="Boore J."/>
            <person name="Branno M."/>
            <person name="Chin-Bow S."/>
            <person name="DeSantis R."/>
            <person name="Doyle S."/>
            <person name="Francino P."/>
            <person name="Keys D.N."/>
            <person name="Haga S."/>
            <person name="Hayashi H."/>
            <person name="Hino K."/>
            <person name="Imai K.S."/>
            <person name="Inaba K."/>
            <person name="Kano S."/>
            <person name="Kobayashi K."/>
            <person name="Kobayashi M."/>
            <person name="Lee B.I."/>
            <person name="Makabe K.W."/>
            <person name="Manohar C."/>
            <person name="Matassi G."/>
            <person name="Medina M."/>
            <person name="Mochizuki Y."/>
            <person name="Mount S."/>
            <person name="Morishita T."/>
            <person name="Miura S."/>
            <person name="Nakayama A."/>
            <person name="Nishizaka S."/>
            <person name="Nomoto H."/>
            <person name="Ohta F."/>
            <person name="Oishi K."/>
            <person name="Rigoutsos I."/>
            <person name="Sano M."/>
            <person name="Sasaki A."/>
            <person name="Sasakura Y."/>
            <person name="Shoguchi E."/>
            <person name="Shin-i T."/>
            <person name="Spagnuolo A."/>
            <person name="Stainier D."/>
            <person name="Suzuki M.M."/>
            <person name="Tassy O."/>
            <person name="Takatori N."/>
            <person name="Tokuoka M."/>
            <person name="Yagi K."/>
            <person name="Yoshizaki F."/>
            <person name="Wada S."/>
            <person name="Zhang C."/>
            <person name="Hyatt P.D."/>
            <person name="Larimer F."/>
            <person name="Detter C."/>
            <person name="Doggett N."/>
            <person name="Glavina T."/>
            <person name="Hawkins T."/>
            <person name="Richardson P."/>
            <person name="Lucas S."/>
            <person name="Kohara Y."/>
            <person name="Levine M."/>
            <person name="Satoh N."/>
            <person name="Rokhsar D.S."/>
        </authorList>
    </citation>
    <scope>NUCLEOTIDE SEQUENCE [LARGE SCALE GENOMIC DNA]</scope>
</reference>
<name>F6UH06_CIOIN</name>